<gene>
    <name evidence="2" type="ORF">QWY13_08595</name>
</gene>
<organism evidence="2 3">
    <name type="scientific">Planococcus shenhongbingii</name>
    <dbReference type="NCBI Taxonomy" id="3058398"/>
    <lineage>
        <taxon>Bacteria</taxon>
        <taxon>Bacillati</taxon>
        <taxon>Bacillota</taxon>
        <taxon>Bacilli</taxon>
        <taxon>Bacillales</taxon>
        <taxon>Caryophanaceae</taxon>
        <taxon>Planococcus</taxon>
    </lineage>
</organism>
<evidence type="ECO:0000313" key="3">
    <source>
        <dbReference type="Proteomes" id="UP001172142"/>
    </source>
</evidence>
<sequence length="213" mass="25233">MNLADFMNENFSNLELKVPLFYNWEIGIRFELGVNYDRENNRENSPYLQGVYHRSINLFESLHPQDDEIFMVANVNNYGDGATFNRKLQIFSRYVQEKSILKQLKHVTLPYVYPEDDEDGKYKTHRFILKCKTSDIKYIPLLKAICNNDTGIKPSIHHDVFFINIKNKTVFHVYDDRGCDLVATSSETIKGMYDKYNDWILDYDRNKIDQVFN</sequence>
<dbReference type="EMBL" id="JAUJWU010000002">
    <property type="protein sequence ID" value="MDN7245559.1"/>
    <property type="molecule type" value="Genomic_DNA"/>
</dbReference>
<evidence type="ECO:0000259" key="1">
    <source>
        <dbReference type="Pfam" id="PF13021"/>
    </source>
</evidence>
<evidence type="ECO:0000313" key="2">
    <source>
        <dbReference type="EMBL" id="MDN7245559.1"/>
    </source>
</evidence>
<proteinExistence type="predicted"/>
<dbReference type="RefSeq" id="WP_301856188.1">
    <property type="nucleotide sequence ID" value="NZ_JAUJWU010000002.1"/>
</dbReference>
<reference evidence="2 3" key="1">
    <citation type="submission" date="2023-07" db="EMBL/GenBank/DDBJ databases">
        <title>Novel species in genus Planococcus.</title>
        <authorList>
            <person name="Ning S."/>
        </authorList>
    </citation>
    <scope>NUCLEOTIDE SEQUENCE [LARGE SCALE GENOMIC DNA]</scope>
    <source>
        <strain evidence="2 3">N017</strain>
    </source>
</reference>
<name>A0ABT8NCF0_9BACL</name>
<protein>
    <submittedName>
        <fullName evidence="2">DUF3885 domain-containing protein</fullName>
    </submittedName>
</protein>
<dbReference type="Pfam" id="PF13021">
    <property type="entry name" value="DUF3885"/>
    <property type="match status" value="1"/>
</dbReference>
<keyword evidence="3" id="KW-1185">Reference proteome</keyword>
<feature type="domain" description="DUF3885" evidence="1">
    <location>
        <begin position="3"/>
        <end position="204"/>
    </location>
</feature>
<comment type="caution">
    <text evidence="2">The sequence shown here is derived from an EMBL/GenBank/DDBJ whole genome shotgun (WGS) entry which is preliminary data.</text>
</comment>
<accession>A0ABT8NCF0</accession>
<dbReference type="InterPro" id="IPR024976">
    <property type="entry name" value="DUF3885"/>
</dbReference>
<dbReference type="Proteomes" id="UP001172142">
    <property type="component" value="Unassembled WGS sequence"/>
</dbReference>